<dbReference type="InterPro" id="IPR032816">
    <property type="entry name" value="VTT_dom"/>
</dbReference>
<sequence length="209" mass="23158">MVDQITAWVESMMSTPLIYPLVGFLVFMDSLIPAFPSETVLNMVGAWSGARGIPDVRAIMAIAVTAAIVGDNIAFFLGTKLVGFIERTPKGTKRYDALLWVRRNMRRGAGAAIIIARFIPSGRWFMTILLGSVRYPWLAFFFFDSIGVLLWAAQAVFIGYVGGMLFSSNPLIGMLFGLLGAFVIGFGIQWLQNKYTEWSNIRHGYAETP</sequence>
<dbReference type="PANTHER" id="PTHR30353">
    <property type="entry name" value="INNER MEMBRANE PROTEIN DEDA-RELATED"/>
    <property type="match status" value="1"/>
</dbReference>
<feature type="transmembrane region" description="Helical" evidence="7">
    <location>
        <begin position="137"/>
        <end position="159"/>
    </location>
</feature>
<reference evidence="9 10" key="1">
    <citation type="submission" date="2020-07" db="EMBL/GenBank/DDBJ databases">
        <title>Complete genome and description of Corynebacterium incognita strain Marseille-Q3630 sp. nov.</title>
        <authorList>
            <person name="Boxberger M."/>
        </authorList>
    </citation>
    <scope>NUCLEOTIDE SEQUENCE [LARGE SCALE GENOMIC DNA]</scope>
    <source>
        <strain evidence="9 10">Marseille-Q3630</strain>
    </source>
</reference>
<accession>A0A7G7CMG6</accession>
<evidence type="ECO:0000256" key="3">
    <source>
        <dbReference type="ARBA" id="ARBA00022475"/>
    </source>
</evidence>
<keyword evidence="3 7" id="KW-1003">Cell membrane</keyword>
<dbReference type="InterPro" id="IPR032818">
    <property type="entry name" value="DedA-like"/>
</dbReference>
<comment type="subcellular location">
    <subcellularLocation>
        <location evidence="1 7">Cell membrane</location>
        <topology evidence="1 7">Multi-pass membrane protein</topology>
    </subcellularLocation>
</comment>
<dbReference type="RefSeq" id="WP_185175172.1">
    <property type="nucleotide sequence ID" value="NZ_CP059404.1"/>
</dbReference>
<dbReference type="AlphaFoldDB" id="A0A7G7CMG6"/>
<evidence type="ECO:0000256" key="7">
    <source>
        <dbReference type="RuleBase" id="RU367016"/>
    </source>
</evidence>
<evidence type="ECO:0000256" key="5">
    <source>
        <dbReference type="ARBA" id="ARBA00022989"/>
    </source>
</evidence>
<dbReference type="Pfam" id="PF09335">
    <property type="entry name" value="VTT_dom"/>
    <property type="match status" value="1"/>
</dbReference>
<dbReference type="EMBL" id="CP059404">
    <property type="protein sequence ID" value="QNE88782.1"/>
    <property type="molecule type" value="Genomic_DNA"/>
</dbReference>
<keyword evidence="4 7" id="KW-0812">Transmembrane</keyword>
<gene>
    <name evidence="9" type="ORF">H0194_06705</name>
</gene>
<evidence type="ECO:0000256" key="2">
    <source>
        <dbReference type="ARBA" id="ARBA00010792"/>
    </source>
</evidence>
<feature type="transmembrane region" description="Helical" evidence="7">
    <location>
        <begin position="17"/>
        <end position="36"/>
    </location>
</feature>
<feature type="transmembrane region" description="Helical" evidence="7">
    <location>
        <begin position="109"/>
        <end position="131"/>
    </location>
</feature>
<evidence type="ECO:0000313" key="10">
    <source>
        <dbReference type="Proteomes" id="UP000515743"/>
    </source>
</evidence>
<dbReference type="Proteomes" id="UP000515743">
    <property type="component" value="Chromosome"/>
</dbReference>
<evidence type="ECO:0000256" key="6">
    <source>
        <dbReference type="ARBA" id="ARBA00023136"/>
    </source>
</evidence>
<keyword evidence="5 7" id="KW-1133">Transmembrane helix</keyword>
<keyword evidence="6 7" id="KW-0472">Membrane</keyword>
<feature type="domain" description="VTT" evidence="8">
    <location>
        <begin position="35"/>
        <end position="160"/>
    </location>
</feature>
<feature type="transmembrane region" description="Helical" evidence="7">
    <location>
        <begin position="56"/>
        <end position="77"/>
    </location>
</feature>
<dbReference type="GO" id="GO:0005886">
    <property type="term" value="C:plasma membrane"/>
    <property type="evidence" value="ECO:0007669"/>
    <property type="project" value="UniProtKB-SubCell"/>
</dbReference>
<evidence type="ECO:0000313" key="9">
    <source>
        <dbReference type="EMBL" id="QNE88782.1"/>
    </source>
</evidence>
<evidence type="ECO:0000259" key="8">
    <source>
        <dbReference type="Pfam" id="PF09335"/>
    </source>
</evidence>
<proteinExistence type="inferred from homology"/>
<dbReference type="PANTHER" id="PTHR30353:SF0">
    <property type="entry name" value="TRANSMEMBRANE PROTEIN"/>
    <property type="match status" value="1"/>
</dbReference>
<dbReference type="KEGG" id="cik:H0194_06705"/>
<evidence type="ECO:0000256" key="4">
    <source>
        <dbReference type="ARBA" id="ARBA00022692"/>
    </source>
</evidence>
<feature type="transmembrane region" description="Helical" evidence="7">
    <location>
        <begin position="171"/>
        <end position="191"/>
    </location>
</feature>
<keyword evidence="10" id="KW-1185">Reference proteome</keyword>
<name>A0A7G7CMG6_9CORY</name>
<organism evidence="9 10">
    <name type="scientific">Corynebacterium incognita</name>
    <dbReference type="NCBI Taxonomy" id="2754725"/>
    <lineage>
        <taxon>Bacteria</taxon>
        <taxon>Bacillati</taxon>
        <taxon>Actinomycetota</taxon>
        <taxon>Actinomycetes</taxon>
        <taxon>Mycobacteriales</taxon>
        <taxon>Corynebacteriaceae</taxon>
        <taxon>Corynebacterium</taxon>
    </lineage>
</organism>
<protein>
    <submittedName>
        <fullName evidence="9">DedA family protein</fullName>
    </submittedName>
</protein>
<evidence type="ECO:0000256" key="1">
    <source>
        <dbReference type="ARBA" id="ARBA00004651"/>
    </source>
</evidence>
<comment type="similarity">
    <text evidence="2 7">Belongs to the DedA family.</text>
</comment>